<reference evidence="1" key="1">
    <citation type="submission" date="2014-11" db="EMBL/GenBank/DDBJ databases">
        <authorList>
            <person name="Amaro Gonzalez C."/>
        </authorList>
    </citation>
    <scope>NUCLEOTIDE SEQUENCE</scope>
</reference>
<reference evidence="1" key="2">
    <citation type="journal article" date="2015" name="Fish Shellfish Immunol.">
        <title>Early steps in the European eel (Anguilla anguilla)-Vibrio vulnificus interaction in the gills: Role of the RtxA13 toxin.</title>
        <authorList>
            <person name="Callol A."/>
            <person name="Pajuelo D."/>
            <person name="Ebbesson L."/>
            <person name="Teles M."/>
            <person name="MacKenzie S."/>
            <person name="Amaro C."/>
        </authorList>
    </citation>
    <scope>NUCLEOTIDE SEQUENCE</scope>
</reference>
<proteinExistence type="predicted"/>
<accession>A0A0E9XHR9</accession>
<dbReference type="EMBL" id="GBXM01007354">
    <property type="protein sequence ID" value="JAI01224.1"/>
    <property type="molecule type" value="Transcribed_RNA"/>
</dbReference>
<organism evidence="1">
    <name type="scientific">Anguilla anguilla</name>
    <name type="common">European freshwater eel</name>
    <name type="synonym">Muraena anguilla</name>
    <dbReference type="NCBI Taxonomy" id="7936"/>
    <lineage>
        <taxon>Eukaryota</taxon>
        <taxon>Metazoa</taxon>
        <taxon>Chordata</taxon>
        <taxon>Craniata</taxon>
        <taxon>Vertebrata</taxon>
        <taxon>Euteleostomi</taxon>
        <taxon>Actinopterygii</taxon>
        <taxon>Neopterygii</taxon>
        <taxon>Teleostei</taxon>
        <taxon>Anguilliformes</taxon>
        <taxon>Anguillidae</taxon>
        <taxon>Anguilla</taxon>
    </lineage>
</organism>
<protein>
    <submittedName>
        <fullName evidence="1">Uncharacterized protein</fullName>
    </submittedName>
</protein>
<evidence type="ECO:0000313" key="1">
    <source>
        <dbReference type="EMBL" id="JAI01224.1"/>
    </source>
</evidence>
<name>A0A0E9XHR9_ANGAN</name>
<dbReference type="AlphaFoldDB" id="A0A0E9XHR9"/>
<sequence>MLKHTDKRLDFRILGEALELIHIN</sequence>